<evidence type="ECO:0008006" key="4">
    <source>
        <dbReference type="Google" id="ProtNLM"/>
    </source>
</evidence>
<protein>
    <recommendedName>
        <fullName evidence="4">Major tail protein</fullName>
    </recommendedName>
</protein>
<reference evidence="2 3" key="1">
    <citation type="submission" date="2020-03" db="EMBL/GenBank/DDBJ databases">
        <title>Leucobacter sp. nov., isolated from beetles.</title>
        <authorList>
            <person name="Hyun D.-W."/>
            <person name="Bae J.-W."/>
        </authorList>
    </citation>
    <scope>NUCLEOTIDE SEQUENCE [LARGE SCALE GENOMIC DNA]</scope>
    <source>
        <strain evidence="2 3">HDW9C</strain>
    </source>
</reference>
<evidence type="ECO:0000313" key="3">
    <source>
        <dbReference type="Proteomes" id="UP000502677"/>
    </source>
</evidence>
<proteinExistence type="predicted"/>
<organism evidence="2 3">
    <name type="scientific">Leucobacter viscericola</name>
    <dbReference type="NCBI Taxonomy" id="2714935"/>
    <lineage>
        <taxon>Bacteria</taxon>
        <taxon>Bacillati</taxon>
        <taxon>Actinomycetota</taxon>
        <taxon>Actinomycetes</taxon>
        <taxon>Micrococcales</taxon>
        <taxon>Microbacteriaceae</taxon>
        <taxon>Leucobacter</taxon>
    </lineage>
</organism>
<dbReference type="KEGG" id="lvi:G7068_16165"/>
<name>A0A6G7XJ91_9MICO</name>
<dbReference type="Proteomes" id="UP000502677">
    <property type="component" value="Chromosome"/>
</dbReference>
<dbReference type="EMBL" id="CP049863">
    <property type="protein sequence ID" value="QIK61800.1"/>
    <property type="molecule type" value="Genomic_DNA"/>
</dbReference>
<dbReference type="InterPro" id="IPR058009">
    <property type="entry name" value="TTP_Phage_16"/>
</dbReference>
<dbReference type="KEGG" id="lvi:G7068_00175"/>
<dbReference type="RefSeq" id="WP_166287224.1">
    <property type="nucleotide sequence ID" value="NZ_CP049863.1"/>
</dbReference>
<sequence>MSDRVLRGNETVLLIPAYVDPLGNAQAIHSNGLTPLTSDGLTTTALNHWIPVTSSGHPNASGGGNVSCAVKDDMTLGLTDSEADTDRVICDVGQVEELTTKQFEAAMTGFRDKDLTANGAYNLFNKLTFAPDVPYIIAHRIGVKQTELAVVGERWDYYLVGTDVQIPAYANGANITVGQTFIPKNIVQFAAELTA</sequence>
<dbReference type="Pfam" id="PF25595">
    <property type="entry name" value="Phage_TTP_16"/>
    <property type="match status" value="1"/>
</dbReference>
<gene>
    <name evidence="1" type="ORF">G7068_00175</name>
    <name evidence="2" type="ORF">G7068_16165</name>
</gene>
<keyword evidence="3" id="KW-1185">Reference proteome</keyword>
<evidence type="ECO:0000313" key="1">
    <source>
        <dbReference type="EMBL" id="QIK61800.1"/>
    </source>
</evidence>
<accession>A0A6G7XJ91</accession>
<evidence type="ECO:0000313" key="2">
    <source>
        <dbReference type="EMBL" id="QIK64582.1"/>
    </source>
</evidence>
<dbReference type="EMBL" id="CP049863">
    <property type="protein sequence ID" value="QIK64582.1"/>
    <property type="molecule type" value="Genomic_DNA"/>
</dbReference>
<dbReference type="AlphaFoldDB" id="A0A6G7XJ91"/>